<protein>
    <recommendedName>
        <fullName evidence="4">CarboxypepD_reg-like domain-containing protein</fullName>
    </recommendedName>
</protein>
<evidence type="ECO:0000313" key="3">
    <source>
        <dbReference type="Proteomes" id="UP000633278"/>
    </source>
</evidence>
<reference evidence="2" key="2">
    <citation type="submission" date="2020-09" db="EMBL/GenBank/DDBJ databases">
        <authorList>
            <person name="Sun Q."/>
            <person name="Zhou Y."/>
        </authorList>
    </citation>
    <scope>NUCLEOTIDE SEQUENCE</scope>
    <source>
        <strain evidence="2">CGMCC 1.15763</strain>
    </source>
</reference>
<keyword evidence="3" id="KW-1185">Reference proteome</keyword>
<proteinExistence type="predicted"/>
<dbReference type="Gene3D" id="2.60.40.1120">
    <property type="entry name" value="Carboxypeptidase-like, regulatory domain"/>
    <property type="match status" value="1"/>
</dbReference>
<dbReference type="Pfam" id="PF13715">
    <property type="entry name" value="CarbopepD_reg_2"/>
    <property type="match status" value="1"/>
</dbReference>
<evidence type="ECO:0000313" key="2">
    <source>
        <dbReference type="EMBL" id="GGG95286.1"/>
    </source>
</evidence>
<evidence type="ECO:0008006" key="4">
    <source>
        <dbReference type="Google" id="ProtNLM"/>
    </source>
</evidence>
<dbReference type="Proteomes" id="UP000633278">
    <property type="component" value="Unassembled WGS sequence"/>
</dbReference>
<evidence type="ECO:0000256" key="1">
    <source>
        <dbReference type="SAM" id="SignalP"/>
    </source>
</evidence>
<organism evidence="2 3">
    <name type="scientific">Polaribacter pacificus</name>
    <dbReference type="NCBI Taxonomy" id="1775173"/>
    <lineage>
        <taxon>Bacteria</taxon>
        <taxon>Pseudomonadati</taxon>
        <taxon>Bacteroidota</taxon>
        <taxon>Flavobacteriia</taxon>
        <taxon>Flavobacteriales</taxon>
        <taxon>Flavobacteriaceae</taxon>
    </lineage>
</organism>
<keyword evidence="1" id="KW-0732">Signal</keyword>
<feature type="chain" id="PRO_5037271835" description="CarboxypepD_reg-like domain-containing protein" evidence="1">
    <location>
        <begin position="19"/>
        <end position="406"/>
    </location>
</feature>
<dbReference type="SUPFAM" id="SSF49464">
    <property type="entry name" value="Carboxypeptidase regulatory domain-like"/>
    <property type="match status" value="1"/>
</dbReference>
<dbReference type="EMBL" id="BMJW01000001">
    <property type="protein sequence ID" value="GGG95286.1"/>
    <property type="molecule type" value="Genomic_DNA"/>
</dbReference>
<name>A0A917HY49_9FLAO</name>
<gene>
    <name evidence="2" type="ORF">GCM10011416_10980</name>
</gene>
<dbReference type="InterPro" id="IPR008969">
    <property type="entry name" value="CarboxyPept-like_regulatory"/>
</dbReference>
<sequence>MRKALFISLFFISIISYAQTRISGKIVDKENTPLEGASVYLNNTTVGVSTNTEGEFYFTVDDGSYDLIVSYLGFKTIQYSLVTSSYKETLLFKLEESDNVLNEVVITKTKYDDTWRFNLNQFTENFLGRTLIAADCELMNPKTLHFEFDQKTNTLTAVAREPLKIKNKGLGYLITFDLVHFSLGLHTVNYYGYTKYENLKGSKRKQRKWDENRKKAYLGSKMHFVRSLIAGNTKEEGYNINQFRRELNPERPTDQEIAKARELIKLSNINTFDYRFKTEPETMIDSAMVVLQKVSLPKHKNYLYKQGVPLNDIRQKEGNNMILSFDNYLSIIYTKEAEEKNYIMGLFGKKREPLNVQTSEMTMLVKKAILDPSGEIINPLDVFYEGYWAFEQFADALPLNYTLPIK</sequence>
<comment type="caution">
    <text evidence="2">The sequence shown here is derived from an EMBL/GenBank/DDBJ whole genome shotgun (WGS) entry which is preliminary data.</text>
</comment>
<reference evidence="2" key="1">
    <citation type="journal article" date="2014" name="Int. J. Syst. Evol. Microbiol.">
        <title>Complete genome sequence of Corynebacterium casei LMG S-19264T (=DSM 44701T), isolated from a smear-ripened cheese.</title>
        <authorList>
            <consortium name="US DOE Joint Genome Institute (JGI-PGF)"/>
            <person name="Walter F."/>
            <person name="Albersmeier A."/>
            <person name="Kalinowski J."/>
            <person name="Ruckert C."/>
        </authorList>
    </citation>
    <scope>NUCLEOTIDE SEQUENCE</scope>
    <source>
        <strain evidence="2">CGMCC 1.15763</strain>
    </source>
</reference>
<feature type="signal peptide" evidence="1">
    <location>
        <begin position="1"/>
        <end position="18"/>
    </location>
</feature>
<dbReference type="RefSeq" id="WP_188598266.1">
    <property type="nucleotide sequence ID" value="NZ_CP150664.1"/>
</dbReference>
<accession>A0A917HY49</accession>
<dbReference type="AlphaFoldDB" id="A0A917HY49"/>